<dbReference type="EMBL" id="MHSA01000015">
    <property type="protein sequence ID" value="OHA34193.1"/>
    <property type="molecule type" value="Genomic_DNA"/>
</dbReference>
<protein>
    <submittedName>
        <fullName evidence="1">Uncharacterized protein</fullName>
    </submittedName>
</protein>
<evidence type="ECO:0000313" key="2">
    <source>
        <dbReference type="Proteomes" id="UP000177797"/>
    </source>
</evidence>
<gene>
    <name evidence="1" type="ORF">A2938_00755</name>
</gene>
<organism evidence="1 2">
    <name type="scientific">Candidatus Taylorbacteria bacterium RIFCSPLOWO2_01_FULL_48_100</name>
    <dbReference type="NCBI Taxonomy" id="1802322"/>
    <lineage>
        <taxon>Bacteria</taxon>
        <taxon>Candidatus Tayloriibacteriota</taxon>
    </lineage>
</organism>
<comment type="caution">
    <text evidence="1">The sequence shown here is derived from an EMBL/GenBank/DDBJ whole genome shotgun (WGS) entry which is preliminary data.</text>
</comment>
<dbReference type="AlphaFoldDB" id="A0A1G2NDT1"/>
<reference evidence="1 2" key="1">
    <citation type="journal article" date="2016" name="Nat. Commun.">
        <title>Thousands of microbial genomes shed light on interconnected biogeochemical processes in an aquifer system.</title>
        <authorList>
            <person name="Anantharaman K."/>
            <person name="Brown C.T."/>
            <person name="Hug L.A."/>
            <person name="Sharon I."/>
            <person name="Castelle C.J."/>
            <person name="Probst A.J."/>
            <person name="Thomas B.C."/>
            <person name="Singh A."/>
            <person name="Wilkins M.J."/>
            <person name="Karaoz U."/>
            <person name="Brodie E.L."/>
            <person name="Williams K.H."/>
            <person name="Hubbard S.S."/>
            <person name="Banfield J.F."/>
        </authorList>
    </citation>
    <scope>NUCLEOTIDE SEQUENCE [LARGE SCALE GENOMIC DNA]</scope>
</reference>
<sequence length="102" mass="11753">MINHPVLGYHTEKVVPGKFNIIANQRDQNAILWKDGEYFVISIHHPSRAEPISETRAFIIDGHGRYVHPEPIPLNDLSEWQKRAGEVNIPLGTQPWRPIVER</sequence>
<name>A0A1G2NDT1_9BACT</name>
<proteinExistence type="predicted"/>
<evidence type="ECO:0000313" key="1">
    <source>
        <dbReference type="EMBL" id="OHA34193.1"/>
    </source>
</evidence>
<accession>A0A1G2NDT1</accession>
<dbReference type="Proteomes" id="UP000177797">
    <property type="component" value="Unassembled WGS sequence"/>
</dbReference>